<gene>
    <name evidence="1" type="ORF">NCTC11661_02276</name>
</gene>
<evidence type="ECO:0000313" key="2">
    <source>
        <dbReference type="Proteomes" id="UP000255515"/>
    </source>
</evidence>
<accession>A0A380ZWM1</accession>
<name>A0A380ZWM1_9FLAO</name>
<dbReference type="AlphaFoldDB" id="A0A380ZWM1"/>
<reference evidence="1 2" key="1">
    <citation type="submission" date="2018-06" db="EMBL/GenBank/DDBJ databases">
        <authorList>
            <consortium name="Pathogen Informatics"/>
            <person name="Doyle S."/>
        </authorList>
    </citation>
    <scope>NUCLEOTIDE SEQUENCE [LARGE SCALE GENOMIC DNA]</scope>
    <source>
        <strain evidence="1 2">NCTC11661</strain>
    </source>
</reference>
<evidence type="ECO:0000313" key="1">
    <source>
        <dbReference type="EMBL" id="SUV53129.1"/>
    </source>
</evidence>
<organism evidence="1 2">
    <name type="scientific">Bergeyella zoohelcum</name>
    <dbReference type="NCBI Taxonomy" id="1015"/>
    <lineage>
        <taxon>Bacteria</taxon>
        <taxon>Pseudomonadati</taxon>
        <taxon>Bacteroidota</taxon>
        <taxon>Flavobacteriia</taxon>
        <taxon>Flavobacteriales</taxon>
        <taxon>Weeksellaceae</taxon>
        <taxon>Bergeyella</taxon>
    </lineage>
</organism>
<dbReference type="Proteomes" id="UP000255515">
    <property type="component" value="Unassembled WGS sequence"/>
</dbReference>
<proteinExistence type="predicted"/>
<evidence type="ECO:0008006" key="3">
    <source>
        <dbReference type="Google" id="ProtNLM"/>
    </source>
</evidence>
<protein>
    <recommendedName>
        <fullName evidence="3">Phage tail protein</fullName>
    </recommendedName>
</protein>
<dbReference type="RefSeq" id="WP_002688551.1">
    <property type="nucleotide sequence ID" value="NZ_UFTJ01000005.1"/>
</dbReference>
<dbReference type="EMBL" id="UFTJ01000005">
    <property type="protein sequence ID" value="SUV53129.1"/>
    <property type="molecule type" value="Genomic_DNA"/>
</dbReference>
<sequence>MAVELEPLINGREYGWADIVVNIGGVPVTGITAIKYEEEMEKENVYGAGRNPVSRGYGRVKTTASITLLSGTVFALKGKAPKGQLHRIAPFPITVSYQPDAGPMVVHQLKNCEFKKTPFDWKEGDMSKPIELELIVSHIVDKTK</sequence>